<gene>
    <name evidence="1" type="ORF">EDC14_1015129</name>
</gene>
<dbReference type="EMBL" id="SLUN01000015">
    <property type="protein sequence ID" value="TCL66586.1"/>
    <property type="molecule type" value="Genomic_DNA"/>
</dbReference>
<evidence type="ECO:0000313" key="1">
    <source>
        <dbReference type="EMBL" id="TCL66586.1"/>
    </source>
</evidence>
<name>A0A4R1RKK2_HYDET</name>
<dbReference type="OrthoDB" id="9797779at2"/>
<dbReference type="RefSeq" id="WP_132014820.1">
    <property type="nucleotide sequence ID" value="NZ_SLUN01000015.1"/>
</dbReference>
<organism evidence="1 2">
    <name type="scientific">Hydrogenispora ethanolica</name>
    <dbReference type="NCBI Taxonomy" id="1082276"/>
    <lineage>
        <taxon>Bacteria</taxon>
        <taxon>Bacillati</taxon>
        <taxon>Bacillota</taxon>
        <taxon>Hydrogenispora</taxon>
    </lineage>
</organism>
<dbReference type="PANTHER" id="PTHR30087:SF1">
    <property type="entry name" value="HYPOTHETICAL CYTOSOLIC PROTEIN"/>
    <property type="match status" value="1"/>
</dbReference>
<evidence type="ECO:0000313" key="2">
    <source>
        <dbReference type="Proteomes" id="UP000295008"/>
    </source>
</evidence>
<sequence>MAEPVVLVSACLLGIPCRYDGGSKLVSGIRAQLAGCRIVPFCPEVLGGLETPRPAAEITGGDGAAVLDGAASVRNRAGLDVTGEFIRGAEAVLDLVRANQPASVILKAKSPSCGVGRIYDGSFTGRLRDGDGVTVALLRRSTAIRFYTEEDFPIQDLDEKNA</sequence>
<dbReference type="Pfam" id="PF04463">
    <property type="entry name" value="2-thiour_desulf"/>
    <property type="match status" value="1"/>
</dbReference>
<reference evidence="1 2" key="1">
    <citation type="submission" date="2019-03" db="EMBL/GenBank/DDBJ databases">
        <title>Genomic Encyclopedia of Type Strains, Phase IV (KMG-IV): sequencing the most valuable type-strain genomes for metagenomic binning, comparative biology and taxonomic classification.</title>
        <authorList>
            <person name="Goeker M."/>
        </authorList>
    </citation>
    <scope>NUCLEOTIDE SEQUENCE [LARGE SCALE GENOMIC DNA]</scope>
    <source>
        <strain evidence="1 2">LX-B</strain>
    </source>
</reference>
<dbReference type="Proteomes" id="UP000295008">
    <property type="component" value="Unassembled WGS sequence"/>
</dbReference>
<dbReference type="InterPro" id="IPR007553">
    <property type="entry name" value="2-thiour_desulf"/>
</dbReference>
<dbReference type="PANTHER" id="PTHR30087">
    <property type="entry name" value="INNER MEMBRANE PROTEIN"/>
    <property type="match status" value="1"/>
</dbReference>
<dbReference type="AlphaFoldDB" id="A0A4R1RKK2"/>
<proteinExistence type="predicted"/>
<keyword evidence="2" id="KW-1185">Reference proteome</keyword>
<comment type="caution">
    <text evidence="1">The sequence shown here is derived from an EMBL/GenBank/DDBJ whole genome shotgun (WGS) entry which is preliminary data.</text>
</comment>
<accession>A0A4R1RKK2</accession>
<protein>
    <submittedName>
        <fullName evidence="1">Uncharacterized protein YbbK (DUF523 family)</fullName>
    </submittedName>
</protein>